<reference evidence="2" key="1">
    <citation type="journal article" date="2024" name="Syst. Appl. Microbiol.">
        <title>First single-strain enrichments of Electrothrix cable bacteria, description of E. aestuarii sp. nov. and E. rattekaaiensis sp. nov., and proposal of a cable bacteria taxonomy following the rules of the SeqCode.</title>
        <authorList>
            <person name="Plum-Jensen L.E."/>
            <person name="Schramm A."/>
            <person name="Marshall I.P.G."/>
        </authorList>
    </citation>
    <scope>NUCLEOTIDE SEQUENCE</scope>
    <source>
        <strain evidence="2">Rat1</strain>
    </source>
</reference>
<accession>A0AAU8M1T1</accession>
<evidence type="ECO:0000313" key="2">
    <source>
        <dbReference type="EMBL" id="XCN75414.1"/>
    </source>
</evidence>
<name>A0AAU8M1T1_9BACT</name>
<dbReference type="KEGG" id="eaj:Q3M24_07300"/>
<sequence length="190" mass="22129">MGNKKEGYVYFIQAEERNIFKIGYSKNHPRTRIRSLQSGSPYDLFLRYFFYSIDCKIAESKVHEYLKDIPQKREWFFISPVQIVKAINHFHSTIDVALDSNDFRVISGKYLVLKSRVRKGLRTVETEKCPFCGTKHIHSGGGKDYKKNIEVQEGIRTLGHRRPHCLIKHIEFITPNGTVVNNKDGYYLGI</sequence>
<dbReference type="Pfam" id="PF10544">
    <property type="entry name" value="T5orf172"/>
    <property type="match status" value="1"/>
</dbReference>
<gene>
    <name evidence="2" type="ORF">Q3M24_07300</name>
</gene>
<evidence type="ECO:0000259" key="1">
    <source>
        <dbReference type="SMART" id="SM00974"/>
    </source>
</evidence>
<reference evidence="2" key="2">
    <citation type="submission" date="2024-06" db="EMBL/GenBank/DDBJ databases">
        <authorList>
            <person name="Plum-Jensen L.E."/>
            <person name="Schramm A."/>
            <person name="Marshall I.P.G."/>
        </authorList>
    </citation>
    <scope>NUCLEOTIDE SEQUENCE</scope>
    <source>
        <strain evidence="2">Rat1</strain>
    </source>
</reference>
<dbReference type="AlphaFoldDB" id="A0AAU8M1T1"/>
<organism evidence="2">
    <name type="scientific">Candidatus Electrothrix aestuarii</name>
    <dbReference type="NCBI Taxonomy" id="3062594"/>
    <lineage>
        <taxon>Bacteria</taxon>
        <taxon>Pseudomonadati</taxon>
        <taxon>Thermodesulfobacteriota</taxon>
        <taxon>Desulfobulbia</taxon>
        <taxon>Desulfobulbales</taxon>
        <taxon>Desulfobulbaceae</taxon>
        <taxon>Candidatus Electrothrix</taxon>
    </lineage>
</organism>
<proteinExistence type="predicted"/>
<dbReference type="SMART" id="SM00974">
    <property type="entry name" value="T5orf172"/>
    <property type="match status" value="1"/>
</dbReference>
<protein>
    <submittedName>
        <fullName evidence="2">GIY-YIG nuclease family protein</fullName>
    </submittedName>
</protein>
<feature type="domain" description="Bacteriophage T5 Orf172 DNA-binding" evidence="1">
    <location>
        <begin position="14"/>
        <end position="90"/>
    </location>
</feature>
<dbReference type="EMBL" id="CP159373">
    <property type="protein sequence ID" value="XCN75414.1"/>
    <property type="molecule type" value="Genomic_DNA"/>
</dbReference>
<dbReference type="InterPro" id="IPR018306">
    <property type="entry name" value="Phage_T5_Orf172_DNA-bd"/>
</dbReference>